<organism evidence="1">
    <name type="scientific">Solibacter usitatus (strain Ellin6076)</name>
    <dbReference type="NCBI Taxonomy" id="234267"/>
    <lineage>
        <taxon>Bacteria</taxon>
        <taxon>Pseudomonadati</taxon>
        <taxon>Acidobacteriota</taxon>
        <taxon>Terriglobia</taxon>
        <taxon>Bryobacterales</taxon>
        <taxon>Solibacteraceae</taxon>
        <taxon>Candidatus Solibacter</taxon>
    </lineage>
</organism>
<dbReference type="InParanoid" id="Q021E1"/>
<name>Q021E1_SOLUE</name>
<dbReference type="EMBL" id="CP000473">
    <property type="protein sequence ID" value="ABJ84448.1"/>
    <property type="molecule type" value="Genomic_DNA"/>
</dbReference>
<gene>
    <name evidence="1" type="ordered locus">Acid_3475</name>
</gene>
<dbReference type="KEGG" id="sus:Acid_3475"/>
<accession>Q021E1</accession>
<protein>
    <submittedName>
        <fullName evidence="1">Uncharacterized protein</fullName>
    </submittedName>
</protein>
<evidence type="ECO:0000313" key="1">
    <source>
        <dbReference type="EMBL" id="ABJ84448.1"/>
    </source>
</evidence>
<proteinExistence type="predicted"/>
<dbReference type="HOGENOM" id="CLU_2556471_0_0_0"/>
<reference evidence="1" key="1">
    <citation type="submission" date="2006-10" db="EMBL/GenBank/DDBJ databases">
        <title>Complete sequence of Solibacter usitatus Ellin6076.</title>
        <authorList>
            <consortium name="US DOE Joint Genome Institute"/>
            <person name="Copeland A."/>
            <person name="Lucas S."/>
            <person name="Lapidus A."/>
            <person name="Barry K."/>
            <person name="Detter J.C."/>
            <person name="Glavina del Rio T."/>
            <person name="Hammon N."/>
            <person name="Israni S."/>
            <person name="Dalin E."/>
            <person name="Tice H."/>
            <person name="Pitluck S."/>
            <person name="Thompson L.S."/>
            <person name="Brettin T."/>
            <person name="Bruce D."/>
            <person name="Han C."/>
            <person name="Tapia R."/>
            <person name="Gilna P."/>
            <person name="Schmutz J."/>
            <person name="Larimer F."/>
            <person name="Land M."/>
            <person name="Hauser L."/>
            <person name="Kyrpides N."/>
            <person name="Mikhailova N."/>
            <person name="Janssen P.H."/>
            <person name="Kuske C.R."/>
            <person name="Richardson P."/>
        </authorList>
    </citation>
    <scope>NUCLEOTIDE SEQUENCE</scope>
    <source>
        <strain evidence="1">Ellin6076</strain>
    </source>
</reference>
<dbReference type="AlphaFoldDB" id="Q021E1"/>
<sequence>MSARREDSRRKEFPTSARIIFQIALQLRTVPAYGESKLAGIHGVAFLAGAPVAEVNIHVRDLKSDVRRIVVSGVYGSFALNG</sequence>